<evidence type="ECO:0000313" key="3">
    <source>
        <dbReference type="Proteomes" id="UP001589609"/>
    </source>
</evidence>
<sequence length="277" mass="32252">MKTTVVMVVYKQKLEQSRTFQTIRRTFFTGGRLRDEVHVIIYDNSPEPQSVPREYADAFTYKHDSRNLGIAVAYNYAWQAAKQHNSEWLILLDHDTELTQAYADAVLSLEKVDRDQTAAVVPKVICNEVMISPVFSDTLQPLKAVRPETGIQQRPIMAINSGAAVNMQFLNQLGGFNEEFPLDFLDHWLFYEVYERGYKSFVLDVTLEHELSVMNYDTVSLQRYKSILGSEIHFYKNYKKGLLKRYKRQLLLRTVKQLVFVRNKSIAFHTLRQLLTV</sequence>
<dbReference type="Gene3D" id="3.90.550.10">
    <property type="entry name" value="Spore Coat Polysaccharide Biosynthesis Protein SpsA, Chain A"/>
    <property type="match status" value="1"/>
</dbReference>
<feature type="domain" description="Glycosyltransferase 2-like" evidence="1">
    <location>
        <begin position="4"/>
        <end position="125"/>
    </location>
</feature>
<evidence type="ECO:0000313" key="2">
    <source>
        <dbReference type="EMBL" id="MFB9757358.1"/>
    </source>
</evidence>
<protein>
    <submittedName>
        <fullName evidence="2">Glycosyltransferase</fullName>
        <ecNumber evidence="2">2.4.-.-</ecNumber>
    </submittedName>
</protein>
<name>A0ABV5WAQ2_9BACI</name>
<keyword evidence="2" id="KW-0808">Transferase</keyword>
<dbReference type="EMBL" id="JBHMAF010000010">
    <property type="protein sequence ID" value="MFB9757358.1"/>
    <property type="molecule type" value="Genomic_DNA"/>
</dbReference>
<keyword evidence="2" id="KW-0328">Glycosyltransferase</keyword>
<dbReference type="InterPro" id="IPR001173">
    <property type="entry name" value="Glyco_trans_2-like"/>
</dbReference>
<comment type="caution">
    <text evidence="2">The sequence shown here is derived from an EMBL/GenBank/DDBJ whole genome shotgun (WGS) entry which is preliminary data.</text>
</comment>
<dbReference type="GO" id="GO:0016757">
    <property type="term" value="F:glycosyltransferase activity"/>
    <property type="evidence" value="ECO:0007669"/>
    <property type="project" value="UniProtKB-KW"/>
</dbReference>
<dbReference type="SUPFAM" id="SSF53448">
    <property type="entry name" value="Nucleotide-diphospho-sugar transferases"/>
    <property type="match status" value="1"/>
</dbReference>
<evidence type="ECO:0000259" key="1">
    <source>
        <dbReference type="Pfam" id="PF00535"/>
    </source>
</evidence>
<dbReference type="EC" id="2.4.-.-" evidence="2"/>
<proteinExistence type="predicted"/>
<reference evidence="2 3" key="1">
    <citation type="submission" date="2024-09" db="EMBL/GenBank/DDBJ databases">
        <authorList>
            <person name="Sun Q."/>
            <person name="Mori K."/>
        </authorList>
    </citation>
    <scope>NUCLEOTIDE SEQUENCE [LARGE SCALE GENOMIC DNA]</scope>
    <source>
        <strain evidence="2 3">JCM 11201</strain>
    </source>
</reference>
<dbReference type="RefSeq" id="WP_379947672.1">
    <property type="nucleotide sequence ID" value="NZ_JBHMAF010000010.1"/>
</dbReference>
<dbReference type="Pfam" id="PF00535">
    <property type="entry name" value="Glycos_transf_2"/>
    <property type="match status" value="1"/>
</dbReference>
<organism evidence="2 3">
    <name type="scientific">Ectobacillus funiculus</name>
    <dbReference type="NCBI Taxonomy" id="137993"/>
    <lineage>
        <taxon>Bacteria</taxon>
        <taxon>Bacillati</taxon>
        <taxon>Bacillota</taxon>
        <taxon>Bacilli</taxon>
        <taxon>Bacillales</taxon>
        <taxon>Bacillaceae</taxon>
        <taxon>Ectobacillus</taxon>
    </lineage>
</organism>
<accession>A0ABV5WAQ2</accession>
<gene>
    <name evidence="2" type="ORF">ACFFMS_02205</name>
</gene>
<keyword evidence="3" id="KW-1185">Reference proteome</keyword>
<dbReference type="Proteomes" id="UP001589609">
    <property type="component" value="Unassembled WGS sequence"/>
</dbReference>
<dbReference type="InterPro" id="IPR029044">
    <property type="entry name" value="Nucleotide-diphossugar_trans"/>
</dbReference>